<reference evidence="3" key="1">
    <citation type="submission" date="2015-06" db="EMBL/GenBank/DDBJ databases">
        <title>Expansion of signal transduction pathways in fungi by whole-genome duplication.</title>
        <authorList>
            <consortium name="DOE Joint Genome Institute"/>
            <person name="Corrochano L.M."/>
            <person name="Kuo A."/>
            <person name="Marcet-Houben M."/>
            <person name="Polaino S."/>
            <person name="Salamov A."/>
            <person name="Villalobos J.M."/>
            <person name="Alvarez M.I."/>
            <person name="Avalos J."/>
            <person name="Benito E.P."/>
            <person name="Benoit I."/>
            <person name="Burger G."/>
            <person name="Camino L.P."/>
            <person name="Canovas D."/>
            <person name="Cerda-Olmedo E."/>
            <person name="Cheng J.-F."/>
            <person name="Dominguez A."/>
            <person name="Elias M."/>
            <person name="Eslava A.P."/>
            <person name="Glaser F."/>
            <person name="Grimwood J."/>
            <person name="Gutierrez G."/>
            <person name="Heitman J."/>
            <person name="Henrissat B."/>
            <person name="Iturriaga E.A."/>
            <person name="Lang B.F."/>
            <person name="Lavin J.L."/>
            <person name="Lee S."/>
            <person name="Li W."/>
            <person name="Lindquist E."/>
            <person name="Lopez-Garcia S."/>
            <person name="Luque E.M."/>
            <person name="Marcos A.T."/>
            <person name="Martin J."/>
            <person name="McCluskey K."/>
            <person name="Medina H.R."/>
            <person name="Miralles-Duran A."/>
            <person name="Miyazaki A."/>
            <person name="Munoz-Torres E."/>
            <person name="Oguiza J.A."/>
            <person name="Ohm R."/>
            <person name="Olmedo M."/>
            <person name="Orejas M."/>
            <person name="Ortiz-Castellanos L."/>
            <person name="Pisabarro A.G."/>
            <person name="Rodriguez-Romero J."/>
            <person name="Ruiz-Herrera J."/>
            <person name="Ruiz-Vazquez R."/>
            <person name="Sanz C."/>
            <person name="Schackwitz W."/>
            <person name="Schmutz J."/>
            <person name="Shahriari M."/>
            <person name="Shelest E."/>
            <person name="Silva-Franco F."/>
            <person name="Soanes D."/>
            <person name="Syed K."/>
            <person name="Tagua V.G."/>
            <person name="Talbot N.J."/>
            <person name="Thon M."/>
            <person name="De vries R.P."/>
            <person name="Wiebenga A."/>
            <person name="Yadav J.S."/>
            <person name="Braun E.L."/>
            <person name="Baker S."/>
            <person name="Garre V."/>
            <person name="Horwitz B."/>
            <person name="Torres-Martinez S."/>
            <person name="Idnurm A."/>
            <person name="Herrera-Estrella A."/>
            <person name="Gabaldon T."/>
            <person name="Grigoriev I.V."/>
        </authorList>
    </citation>
    <scope>NUCLEOTIDE SEQUENCE [LARGE SCALE GENOMIC DNA]</scope>
    <source>
        <strain evidence="3">NRRL 1555(-)</strain>
    </source>
</reference>
<dbReference type="AlphaFoldDB" id="A0A162WB58"/>
<dbReference type="EMBL" id="KV441006">
    <property type="protein sequence ID" value="OAD66015.1"/>
    <property type="molecule type" value="Genomic_DNA"/>
</dbReference>
<dbReference type="InParanoid" id="A0A162WB58"/>
<protein>
    <submittedName>
        <fullName evidence="2">Uncharacterized protein</fullName>
    </submittedName>
</protein>
<evidence type="ECO:0000256" key="1">
    <source>
        <dbReference type="SAM" id="MobiDB-lite"/>
    </source>
</evidence>
<feature type="compositionally biased region" description="Basic and acidic residues" evidence="1">
    <location>
        <begin position="56"/>
        <end position="67"/>
    </location>
</feature>
<feature type="compositionally biased region" description="Low complexity" evidence="1">
    <location>
        <begin position="35"/>
        <end position="45"/>
    </location>
</feature>
<feature type="compositionally biased region" description="Basic and acidic residues" evidence="1">
    <location>
        <begin position="1"/>
        <end position="13"/>
    </location>
</feature>
<sequence>MIGEQKFHKERNFQDGAQLISKDNKYNNDNDIKNSNKNSNNSKGNSRMKKKPQIKRLKEPGELDKTN</sequence>
<dbReference type="VEuPathDB" id="FungiDB:PHYBLDRAFT_152821"/>
<evidence type="ECO:0000313" key="2">
    <source>
        <dbReference type="EMBL" id="OAD66015.1"/>
    </source>
</evidence>
<feature type="compositionally biased region" description="Basic residues" evidence="1">
    <location>
        <begin position="46"/>
        <end position="55"/>
    </location>
</feature>
<organism evidence="2 3">
    <name type="scientific">Phycomyces blakesleeanus (strain ATCC 8743b / DSM 1359 / FGSC 10004 / NBRC 33097 / NRRL 1555)</name>
    <dbReference type="NCBI Taxonomy" id="763407"/>
    <lineage>
        <taxon>Eukaryota</taxon>
        <taxon>Fungi</taxon>
        <taxon>Fungi incertae sedis</taxon>
        <taxon>Mucoromycota</taxon>
        <taxon>Mucoromycotina</taxon>
        <taxon>Mucoromycetes</taxon>
        <taxon>Mucorales</taxon>
        <taxon>Phycomycetaceae</taxon>
        <taxon>Phycomyces</taxon>
    </lineage>
</organism>
<gene>
    <name evidence="2" type="ORF">PHYBLDRAFT_152821</name>
</gene>
<accession>A0A162WB58</accession>
<evidence type="ECO:0000313" key="3">
    <source>
        <dbReference type="Proteomes" id="UP000077315"/>
    </source>
</evidence>
<keyword evidence="3" id="KW-1185">Reference proteome</keyword>
<dbReference type="GeneID" id="28993909"/>
<dbReference type="RefSeq" id="XP_018284055.1">
    <property type="nucleotide sequence ID" value="XM_018433003.1"/>
</dbReference>
<proteinExistence type="predicted"/>
<feature type="compositionally biased region" description="Basic and acidic residues" evidence="1">
    <location>
        <begin position="22"/>
        <end position="34"/>
    </location>
</feature>
<name>A0A162WB58_PHYB8</name>
<feature type="region of interest" description="Disordered" evidence="1">
    <location>
        <begin position="1"/>
        <end position="67"/>
    </location>
</feature>
<dbReference type="Proteomes" id="UP000077315">
    <property type="component" value="Unassembled WGS sequence"/>
</dbReference>